<keyword evidence="2" id="KW-0547">Nucleotide-binding</keyword>
<feature type="region of interest" description="Disordered" evidence="8">
    <location>
        <begin position="289"/>
        <end position="310"/>
    </location>
</feature>
<dbReference type="CDD" id="cd03713">
    <property type="entry name" value="EFG_mtEFG_C"/>
    <property type="match status" value="1"/>
</dbReference>
<dbReference type="CDD" id="cd01680">
    <property type="entry name" value="EFG_like_IV"/>
    <property type="match status" value="1"/>
</dbReference>
<dbReference type="PANTHER" id="PTHR43261">
    <property type="entry name" value="TRANSLATION ELONGATION FACTOR G-RELATED"/>
    <property type="match status" value="1"/>
</dbReference>
<dbReference type="AlphaFoldDB" id="A0A2S8GQ30"/>
<comment type="similarity">
    <text evidence="1">Belongs to the TRAFAC class translation factor GTPase superfamily. Classic translation factor GTPase family. EF-G/EF-2 subfamily.</text>
</comment>
<dbReference type="GO" id="GO:0003746">
    <property type="term" value="F:translation elongation factor activity"/>
    <property type="evidence" value="ECO:0007669"/>
    <property type="project" value="UniProtKB-UniRule"/>
</dbReference>
<dbReference type="Pfam" id="PF14492">
    <property type="entry name" value="EFG_III"/>
    <property type="match status" value="1"/>
</dbReference>
<dbReference type="InterPro" id="IPR009022">
    <property type="entry name" value="EFG_III"/>
</dbReference>
<dbReference type="InterPro" id="IPR035647">
    <property type="entry name" value="EFG_III/V"/>
</dbReference>
<dbReference type="FunFam" id="3.40.50.300:FF:000029">
    <property type="entry name" value="Elongation factor G"/>
    <property type="match status" value="1"/>
</dbReference>
<dbReference type="InterPro" id="IPR020568">
    <property type="entry name" value="Ribosomal_Su5_D2-typ_SF"/>
</dbReference>
<keyword evidence="5" id="KW-0342">GTP-binding</keyword>
<dbReference type="SUPFAM" id="SSF50447">
    <property type="entry name" value="Translation proteins"/>
    <property type="match status" value="1"/>
</dbReference>
<dbReference type="OrthoDB" id="9804431at2"/>
<evidence type="ECO:0000256" key="8">
    <source>
        <dbReference type="SAM" id="MobiDB-lite"/>
    </source>
</evidence>
<dbReference type="SUPFAM" id="SSF52540">
    <property type="entry name" value="P-loop containing nucleoside triphosphate hydrolases"/>
    <property type="match status" value="1"/>
</dbReference>
<dbReference type="InterPro" id="IPR031157">
    <property type="entry name" value="G_TR_CS"/>
</dbReference>
<dbReference type="RefSeq" id="WP_105334939.1">
    <property type="nucleotide sequence ID" value="NZ_PUHZ01000009.1"/>
</dbReference>
<comment type="function">
    <text evidence="6">Catalyzes the GTP-dependent ribosomal translocation step during translation elongation. During this step, the ribosome changes from the pre-translocational (PRE) to the post-translocational (POST) state as the newly formed A-site-bound peptidyl-tRNA and P-site-bound deacylated tRNA move to the P and E sites, respectively. Catalyzes the coordinated movement of the two tRNA molecules, the mRNA and conformational changes in the ribosome.</text>
</comment>
<dbReference type="Gene3D" id="3.30.230.10">
    <property type="match status" value="1"/>
</dbReference>
<dbReference type="FunFam" id="3.30.70.870:FF:000001">
    <property type="entry name" value="Elongation factor G"/>
    <property type="match status" value="1"/>
</dbReference>
<dbReference type="PRINTS" id="PR00315">
    <property type="entry name" value="ELONGATNFCT"/>
</dbReference>
<evidence type="ECO:0000256" key="6">
    <source>
        <dbReference type="ARBA" id="ARBA00024731"/>
    </source>
</evidence>
<dbReference type="InterPro" id="IPR014721">
    <property type="entry name" value="Ribsml_uS5_D2-typ_fold_subgr"/>
</dbReference>
<evidence type="ECO:0000256" key="1">
    <source>
        <dbReference type="ARBA" id="ARBA00005870"/>
    </source>
</evidence>
<dbReference type="PANTHER" id="PTHR43261:SF1">
    <property type="entry name" value="RIBOSOME-RELEASING FACTOR 2, MITOCHONDRIAL"/>
    <property type="match status" value="1"/>
</dbReference>
<proteinExistence type="inferred from homology"/>
<dbReference type="NCBIfam" id="TIGR00484">
    <property type="entry name" value="EF-G"/>
    <property type="match status" value="1"/>
</dbReference>
<dbReference type="Gene3D" id="3.30.70.240">
    <property type="match status" value="1"/>
</dbReference>
<dbReference type="InterPro" id="IPR041095">
    <property type="entry name" value="EFG_II"/>
</dbReference>
<dbReference type="InterPro" id="IPR005225">
    <property type="entry name" value="Small_GTP-bd"/>
</dbReference>
<dbReference type="NCBIfam" id="TIGR00231">
    <property type="entry name" value="small_GTP"/>
    <property type="match status" value="1"/>
</dbReference>
<dbReference type="InterPro" id="IPR027417">
    <property type="entry name" value="P-loop_NTPase"/>
</dbReference>
<dbReference type="InterPro" id="IPR004540">
    <property type="entry name" value="Transl_elong_EFG/EF2"/>
</dbReference>
<dbReference type="Pfam" id="PF03764">
    <property type="entry name" value="EFG_IV"/>
    <property type="match status" value="1"/>
</dbReference>
<accession>A0A2S8GQ30</accession>
<dbReference type="Gene3D" id="3.40.50.300">
    <property type="entry name" value="P-loop containing nucleotide triphosphate hydrolases"/>
    <property type="match status" value="1"/>
</dbReference>
<evidence type="ECO:0000259" key="9">
    <source>
        <dbReference type="PROSITE" id="PS51722"/>
    </source>
</evidence>
<dbReference type="SUPFAM" id="SSF54211">
    <property type="entry name" value="Ribosomal protein S5 domain 2-like"/>
    <property type="match status" value="1"/>
</dbReference>
<dbReference type="CDD" id="cd16262">
    <property type="entry name" value="EFG_III"/>
    <property type="match status" value="1"/>
</dbReference>
<dbReference type="InterPro" id="IPR000795">
    <property type="entry name" value="T_Tr_GTP-bd_dom"/>
</dbReference>
<evidence type="ECO:0000256" key="5">
    <source>
        <dbReference type="ARBA" id="ARBA00023134"/>
    </source>
</evidence>
<dbReference type="NCBIfam" id="NF009381">
    <property type="entry name" value="PRK12740.1-5"/>
    <property type="match status" value="1"/>
</dbReference>
<dbReference type="PROSITE" id="PS51722">
    <property type="entry name" value="G_TR_2"/>
    <property type="match status" value="1"/>
</dbReference>
<evidence type="ECO:0000313" key="10">
    <source>
        <dbReference type="EMBL" id="PQO46461.1"/>
    </source>
</evidence>
<dbReference type="GO" id="GO:0003924">
    <property type="term" value="F:GTPase activity"/>
    <property type="evidence" value="ECO:0007669"/>
    <property type="project" value="InterPro"/>
</dbReference>
<dbReference type="GO" id="GO:0032790">
    <property type="term" value="P:ribosome disassembly"/>
    <property type="evidence" value="ECO:0007669"/>
    <property type="project" value="TreeGrafter"/>
</dbReference>
<dbReference type="InterPro" id="IPR004161">
    <property type="entry name" value="EFTu-like_2"/>
</dbReference>
<gene>
    <name evidence="10" type="primary">fusA</name>
    <name evidence="10" type="ORF">C5Y93_08235</name>
</gene>
<dbReference type="Pfam" id="PF03144">
    <property type="entry name" value="GTP_EFTU_D2"/>
    <property type="match status" value="1"/>
</dbReference>
<dbReference type="Gene3D" id="3.30.70.870">
    <property type="entry name" value="Elongation Factor G (Translational Gtpase), domain 3"/>
    <property type="match status" value="1"/>
</dbReference>
<dbReference type="CDD" id="cd01886">
    <property type="entry name" value="EF-G"/>
    <property type="match status" value="1"/>
</dbReference>
<evidence type="ECO:0000313" key="11">
    <source>
        <dbReference type="Proteomes" id="UP000237819"/>
    </source>
</evidence>
<dbReference type="InterPro" id="IPR005517">
    <property type="entry name" value="Transl_elong_EFG/EF2_IV"/>
</dbReference>
<dbReference type="InterPro" id="IPR009000">
    <property type="entry name" value="Transl_B-barrel_sf"/>
</dbReference>
<dbReference type="Pfam" id="PF00679">
    <property type="entry name" value="EFG_C"/>
    <property type="match status" value="1"/>
</dbReference>
<reference evidence="10 11" key="1">
    <citation type="submission" date="2018-02" db="EMBL/GenBank/DDBJ databases">
        <title>Comparative genomes isolates from brazilian mangrove.</title>
        <authorList>
            <person name="Araujo J.E."/>
            <person name="Taketani R.G."/>
            <person name="Silva M.C.P."/>
            <person name="Loureco M.V."/>
            <person name="Andreote F.D."/>
        </authorList>
    </citation>
    <scope>NUCLEOTIDE SEQUENCE [LARGE SCALE GENOMIC DNA]</scope>
    <source>
        <strain evidence="10 11">Nap-Phe MGV</strain>
    </source>
</reference>
<comment type="caution">
    <text evidence="10">The sequence shown here is derived from an EMBL/GenBank/DDBJ whole genome shotgun (WGS) entry which is preliminary data.</text>
</comment>
<evidence type="ECO:0000256" key="3">
    <source>
        <dbReference type="ARBA" id="ARBA00022768"/>
    </source>
</evidence>
<keyword evidence="4" id="KW-0648">Protein biosynthesis</keyword>
<dbReference type="PROSITE" id="PS00301">
    <property type="entry name" value="G_TR_1"/>
    <property type="match status" value="1"/>
</dbReference>
<dbReference type="SUPFAM" id="SSF54980">
    <property type="entry name" value="EF-G C-terminal domain-like"/>
    <property type="match status" value="2"/>
</dbReference>
<evidence type="ECO:0000256" key="4">
    <source>
        <dbReference type="ARBA" id="ARBA00022917"/>
    </source>
</evidence>
<organism evidence="10 11">
    <name type="scientific">Blastopirellula marina</name>
    <dbReference type="NCBI Taxonomy" id="124"/>
    <lineage>
        <taxon>Bacteria</taxon>
        <taxon>Pseudomonadati</taxon>
        <taxon>Planctomycetota</taxon>
        <taxon>Planctomycetia</taxon>
        <taxon>Pirellulales</taxon>
        <taxon>Pirellulaceae</taxon>
        <taxon>Blastopirellula</taxon>
    </lineage>
</organism>
<dbReference type="FunFam" id="3.30.70.240:FF:000001">
    <property type="entry name" value="Elongation factor G"/>
    <property type="match status" value="1"/>
</dbReference>
<dbReference type="Gene3D" id="2.40.30.10">
    <property type="entry name" value="Translation factors"/>
    <property type="match status" value="1"/>
</dbReference>
<name>A0A2S8GQ30_9BACT</name>
<dbReference type="InterPro" id="IPR000640">
    <property type="entry name" value="EFG_V-like"/>
</dbReference>
<dbReference type="SMART" id="SM00838">
    <property type="entry name" value="EFG_C"/>
    <property type="match status" value="1"/>
</dbReference>
<feature type="domain" description="Tr-type G" evidence="9">
    <location>
        <begin position="6"/>
        <end position="286"/>
    </location>
</feature>
<sequence length="692" mass="76390">MARKLEDIRNIGVIAHIDAGKTTVTERMLFYSGTSHRVGEVDKGNTTTDFDPEEAERGITIYSACVTFPWKDCTINLIDTPGHVDFTAEVERCLRVLDGGVVVFSAREGVEAQSETVWRQADRYKVPRVAFINKMDREGADFESVLAEIERRLKANPVPIQIPIGAGPPHVKDAFRGVIDLIEMKMLHFGDGDEDRTVEVRDIPEDYVDKAQLYRDNLLEKLYDLSNELMELSLSEEPIPTQLIRDVIRKGVLARELQPVLCGSALDGIGVQPILDAVTCYLPSPKDVPPVVGTNPAKKNQSESRSPDPSDPFCGLVFKVLPAKHGDMTWVRVYSGELKPNSRLLNPGRDVKENCAQLWHIQASRREQVDHVGCGDIVGIIGLRHSVTGDTLCDTRSPILLESIKFPETVIGMAIEPESSADRDKLSETLAMMRRQDPTFDALENKDTGQTIISGMGELHLEVIRHRLLRDFKLNVKVHKPRVSYRETVGKSAKVTGECHRIIQGQQLFAKLTIQVEHVPNQQPPVMVISKCPPDNVPFELIEAAMEELKSRSVGGGIVGGFPLADLKITILDGEAAEVGSTDTAFAIAAGDAFEKGLEAAVPTLLEPIMRLTITTPEEYMGDFVGDIMKRRGEIAKTENRSGDAIIEAHAPLAELFGYSSAMRSLSQGRASSSMEPLKYSPAPPELLKQFM</sequence>
<dbReference type="SMART" id="SM00889">
    <property type="entry name" value="EFG_IV"/>
    <property type="match status" value="1"/>
</dbReference>
<dbReference type="Pfam" id="PF00009">
    <property type="entry name" value="GTP_EFTU"/>
    <property type="match status" value="1"/>
</dbReference>
<keyword evidence="3 10" id="KW-0251">Elongation factor</keyword>
<protein>
    <recommendedName>
        <fullName evidence="7">Elongation factor G</fullName>
    </recommendedName>
</protein>
<dbReference type="GO" id="GO:0005525">
    <property type="term" value="F:GTP binding"/>
    <property type="evidence" value="ECO:0007669"/>
    <property type="project" value="UniProtKB-UniRule"/>
</dbReference>
<dbReference type="EMBL" id="PUHZ01000009">
    <property type="protein sequence ID" value="PQO46461.1"/>
    <property type="molecule type" value="Genomic_DNA"/>
</dbReference>
<dbReference type="InterPro" id="IPR035649">
    <property type="entry name" value="EFG_V"/>
</dbReference>
<evidence type="ECO:0000256" key="2">
    <source>
        <dbReference type="ARBA" id="ARBA00022741"/>
    </source>
</evidence>
<dbReference type="Proteomes" id="UP000237819">
    <property type="component" value="Unassembled WGS sequence"/>
</dbReference>
<evidence type="ECO:0000256" key="7">
    <source>
        <dbReference type="NCBIfam" id="TIGR00484"/>
    </source>
</evidence>